<organism evidence="8">
    <name type="scientific">Physcomitrium patens</name>
    <name type="common">Spreading-leaved earth moss</name>
    <name type="synonym">Physcomitrella patens</name>
    <dbReference type="NCBI Taxonomy" id="3218"/>
    <lineage>
        <taxon>Eukaryota</taxon>
        <taxon>Viridiplantae</taxon>
        <taxon>Streptophyta</taxon>
        <taxon>Embryophyta</taxon>
        <taxon>Bryophyta</taxon>
        <taxon>Bryophytina</taxon>
        <taxon>Bryopsida</taxon>
        <taxon>Funariidae</taxon>
        <taxon>Funariales</taxon>
        <taxon>Funariaceae</taxon>
        <taxon>Physcomitrium</taxon>
    </lineage>
</organism>
<keyword evidence="3" id="KW-0862">Zinc</keyword>
<feature type="transmembrane region" description="Helical" evidence="6">
    <location>
        <begin position="78"/>
        <end position="99"/>
    </location>
</feature>
<dbReference type="Pfam" id="PF13920">
    <property type="entry name" value="zf-C3HC4_3"/>
    <property type="match status" value="1"/>
</dbReference>
<evidence type="ECO:0000256" key="6">
    <source>
        <dbReference type="SAM" id="Phobius"/>
    </source>
</evidence>
<dbReference type="EnsemblPlants" id="Pp3c8_18050V3.1">
    <property type="protein sequence ID" value="Pp3c8_18050V3.1"/>
    <property type="gene ID" value="Pp3c8_18050"/>
</dbReference>
<dbReference type="GO" id="GO:0045931">
    <property type="term" value="P:positive regulation of mitotic cell cycle"/>
    <property type="evidence" value="ECO:0000318"/>
    <property type="project" value="GO_Central"/>
</dbReference>
<keyword evidence="1" id="KW-0479">Metal-binding</keyword>
<dbReference type="SUPFAM" id="SSF57850">
    <property type="entry name" value="RING/U-box"/>
    <property type="match status" value="1"/>
</dbReference>
<feature type="transmembrane region" description="Helical" evidence="6">
    <location>
        <begin position="317"/>
        <end position="337"/>
    </location>
</feature>
<dbReference type="GO" id="GO:0008270">
    <property type="term" value="F:zinc ion binding"/>
    <property type="evidence" value="ECO:0007669"/>
    <property type="project" value="UniProtKB-KW"/>
</dbReference>
<reference evidence="8 10" key="2">
    <citation type="journal article" date="2018" name="Plant J.">
        <title>The Physcomitrella patens chromosome-scale assembly reveals moss genome structure and evolution.</title>
        <authorList>
            <person name="Lang D."/>
            <person name="Ullrich K.K."/>
            <person name="Murat F."/>
            <person name="Fuchs J."/>
            <person name="Jenkins J."/>
            <person name="Haas F.B."/>
            <person name="Piednoel M."/>
            <person name="Gundlach H."/>
            <person name="Van Bel M."/>
            <person name="Meyberg R."/>
            <person name="Vives C."/>
            <person name="Morata J."/>
            <person name="Symeonidi A."/>
            <person name="Hiss M."/>
            <person name="Muchero W."/>
            <person name="Kamisugi Y."/>
            <person name="Saleh O."/>
            <person name="Blanc G."/>
            <person name="Decker E.L."/>
            <person name="van Gessel N."/>
            <person name="Grimwood J."/>
            <person name="Hayes R.D."/>
            <person name="Graham S.W."/>
            <person name="Gunter L.E."/>
            <person name="McDaniel S.F."/>
            <person name="Hoernstein S.N.W."/>
            <person name="Larsson A."/>
            <person name="Li F.W."/>
            <person name="Perroud P.F."/>
            <person name="Phillips J."/>
            <person name="Ranjan P."/>
            <person name="Rokshar D.S."/>
            <person name="Rothfels C.J."/>
            <person name="Schneider L."/>
            <person name="Shu S."/>
            <person name="Stevenson D.W."/>
            <person name="Thummler F."/>
            <person name="Tillich M."/>
            <person name="Villarreal Aguilar J.C."/>
            <person name="Widiez T."/>
            <person name="Wong G.K."/>
            <person name="Wymore A."/>
            <person name="Zhang Y."/>
            <person name="Zimmer A.D."/>
            <person name="Quatrano R.S."/>
            <person name="Mayer K.F.X."/>
            <person name="Goodstein D."/>
            <person name="Casacuberta J.M."/>
            <person name="Vandepoele K."/>
            <person name="Reski R."/>
            <person name="Cuming A.C."/>
            <person name="Tuskan G.A."/>
            <person name="Maumus F."/>
            <person name="Salse J."/>
            <person name="Schmutz J."/>
            <person name="Rensing S.A."/>
        </authorList>
    </citation>
    <scope>NUCLEOTIDE SEQUENCE [LARGE SCALE GENOMIC DNA]</scope>
    <source>
        <strain evidence="9 10">cv. Gransden 2004</strain>
    </source>
</reference>
<evidence type="ECO:0000256" key="3">
    <source>
        <dbReference type="ARBA" id="ARBA00022833"/>
    </source>
</evidence>
<proteinExistence type="predicted"/>
<keyword evidence="10" id="KW-1185">Reference proteome</keyword>
<reference evidence="9" key="3">
    <citation type="submission" date="2020-12" db="UniProtKB">
        <authorList>
            <consortium name="EnsemblPlants"/>
        </authorList>
    </citation>
    <scope>IDENTIFICATION</scope>
</reference>
<reference evidence="8 10" key="1">
    <citation type="journal article" date="2008" name="Science">
        <title>The Physcomitrella genome reveals evolutionary insights into the conquest of land by plants.</title>
        <authorList>
            <person name="Rensing S."/>
            <person name="Lang D."/>
            <person name="Zimmer A."/>
            <person name="Terry A."/>
            <person name="Salamov A."/>
            <person name="Shapiro H."/>
            <person name="Nishiyama T."/>
            <person name="Perroud P.-F."/>
            <person name="Lindquist E."/>
            <person name="Kamisugi Y."/>
            <person name="Tanahashi T."/>
            <person name="Sakakibara K."/>
            <person name="Fujita T."/>
            <person name="Oishi K."/>
            <person name="Shin-I T."/>
            <person name="Kuroki Y."/>
            <person name="Toyoda A."/>
            <person name="Suzuki Y."/>
            <person name="Hashimoto A."/>
            <person name="Yamaguchi K."/>
            <person name="Sugano A."/>
            <person name="Kohara Y."/>
            <person name="Fujiyama A."/>
            <person name="Anterola A."/>
            <person name="Aoki S."/>
            <person name="Ashton N."/>
            <person name="Barbazuk W.B."/>
            <person name="Barker E."/>
            <person name="Bennetzen J."/>
            <person name="Bezanilla M."/>
            <person name="Blankenship R."/>
            <person name="Cho S.H."/>
            <person name="Dutcher S."/>
            <person name="Estelle M."/>
            <person name="Fawcett J.A."/>
            <person name="Gundlach H."/>
            <person name="Hanada K."/>
            <person name="Heyl A."/>
            <person name="Hicks K.A."/>
            <person name="Hugh J."/>
            <person name="Lohr M."/>
            <person name="Mayer K."/>
            <person name="Melkozernov A."/>
            <person name="Murata T."/>
            <person name="Nelson D."/>
            <person name="Pils B."/>
            <person name="Prigge M."/>
            <person name="Reiss B."/>
            <person name="Renner T."/>
            <person name="Rombauts S."/>
            <person name="Rushton P."/>
            <person name="Sanderfoot A."/>
            <person name="Schween G."/>
            <person name="Shiu S.-H."/>
            <person name="Stueber K."/>
            <person name="Theodoulou F.L."/>
            <person name="Tu H."/>
            <person name="Van de Peer Y."/>
            <person name="Verrier P.J."/>
            <person name="Waters E."/>
            <person name="Wood A."/>
            <person name="Yang L."/>
            <person name="Cove D."/>
            <person name="Cuming A."/>
            <person name="Hasebe M."/>
            <person name="Lucas S."/>
            <person name="Mishler D.B."/>
            <person name="Reski R."/>
            <person name="Grigoriev I."/>
            <person name="Quatrano R.S."/>
            <person name="Boore J.L."/>
        </authorList>
    </citation>
    <scope>NUCLEOTIDE SEQUENCE [LARGE SCALE GENOMIC DNA]</scope>
    <source>
        <strain evidence="9 10">cv. Gransden 2004</strain>
    </source>
</reference>
<dbReference type="PANTHER" id="PTHR46858:SF5">
    <property type="entry name" value="E3 UBIQUITIN-PROTEIN LIGASE APD1-RELATED"/>
    <property type="match status" value="1"/>
</dbReference>
<dbReference type="InterPro" id="IPR001841">
    <property type="entry name" value="Znf_RING"/>
</dbReference>
<evidence type="ECO:0000313" key="8">
    <source>
        <dbReference type="EMBL" id="PNR49841.1"/>
    </source>
</evidence>
<evidence type="ECO:0000256" key="1">
    <source>
        <dbReference type="ARBA" id="ARBA00022723"/>
    </source>
</evidence>
<dbReference type="PaxDb" id="3218-PP1S212_60V6.1"/>
<dbReference type="Pfam" id="PF16040">
    <property type="entry name" value="APD1-4_N"/>
    <property type="match status" value="1"/>
</dbReference>
<keyword evidence="2 4" id="KW-0863">Zinc-finger</keyword>
<feature type="domain" description="RING-type" evidence="7">
    <location>
        <begin position="392"/>
        <end position="432"/>
    </location>
</feature>
<dbReference type="PANTHER" id="PTHR46858">
    <property type="entry name" value="OS05G0521000 PROTEIN"/>
    <property type="match status" value="1"/>
</dbReference>
<evidence type="ECO:0000259" key="7">
    <source>
        <dbReference type="PROSITE" id="PS50089"/>
    </source>
</evidence>
<dbReference type="InterPro" id="IPR032008">
    <property type="entry name" value="APD1-4_N"/>
</dbReference>
<gene>
    <name evidence="9" type="primary">LOC112286079</name>
    <name evidence="8" type="ORF">PHYPA_011737</name>
</gene>
<sequence>MGRSSGGAFDGAITSAYGSSGKEEPFGPNVSDRPRRRTMDDPPSYYNSYWNRSYSNNQRSWSTERDQRRGEGTPAKSGFFVVFAFFSFFVSLWMIFGLYGTQELEMGMFYSRVTKANSFFVKEIKVQNLRDKGPVARSFSTRPELGSSYPEKKTIDDYVIEKRSHKRHTYWLNKGSTLELSCTLQDPSKGSLIVAIVKGEDGFQDWKGDPANPTAALRWRRISDKGSLSFKVEEDDDYCVVFGNLNSIKLTISIDLQLSYVVYSTEKADSVCSSQITDTCHFPLSLGHTSYVLLTSPIVDLHGVDIWKIKLSYVPRWITYIFCWGLVAAGLLFTMAFEFRQNGSQATVTQEVTPLVSEDAAQFPAASAPVDYSMQTDENNSGTAGIPENQLCTLCLDAPKNSFFDPCGHRCTCYSCGLRIQRGDSNRCPICRQTIRTVRRIYDA</sequence>
<dbReference type="InterPro" id="IPR032010">
    <property type="entry name" value="APD1-4_M"/>
</dbReference>
<feature type="region of interest" description="Disordered" evidence="5">
    <location>
        <begin position="1"/>
        <end position="44"/>
    </location>
</feature>
<dbReference type="AlphaFoldDB" id="A9TE54"/>
<evidence type="ECO:0000313" key="10">
    <source>
        <dbReference type="Proteomes" id="UP000006727"/>
    </source>
</evidence>
<dbReference type="Gramene" id="Pp3c8_18050V3.2">
    <property type="protein sequence ID" value="Pp3c8_18050V3.2"/>
    <property type="gene ID" value="Pp3c8_18050"/>
</dbReference>
<dbReference type="HOGENOM" id="CLU_040868_1_0_1"/>
<evidence type="ECO:0000256" key="5">
    <source>
        <dbReference type="SAM" id="MobiDB-lite"/>
    </source>
</evidence>
<dbReference type="GO" id="GO:0043066">
    <property type="term" value="P:negative regulation of apoptotic process"/>
    <property type="evidence" value="ECO:0000318"/>
    <property type="project" value="GO_Central"/>
</dbReference>
<keyword evidence="6" id="KW-0472">Membrane</keyword>
<dbReference type="Proteomes" id="UP000006727">
    <property type="component" value="Chromosome 8"/>
</dbReference>
<dbReference type="eggNOG" id="KOG4275">
    <property type="taxonomic scope" value="Eukaryota"/>
</dbReference>
<dbReference type="GO" id="GO:0061630">
    <property type="term" value="F:ubiquitin protein ligase activity"/>
    <property type="evidence" value="ECO:0000318"/>
    <property type="project" value="GO_Central"/>
</dbReference>
<dbReference type="EMBL" id="ABEU02000008">
    <property type="protein sequence ID" value="PNR49841.1"/>
    <property type="molecule type" value="Genomic_DNA"/>
</dbReference>
<dbReference type="PROSITE" id="PS50089">
    <property type="entry name" value="ZF_RING_2"/>
    <property type="match status" value="1"/>
</dbReference>
<dbReference type="Gramene" id="Pp3c8_18050V3.1">
    <property type="protein sequence ID" value="Pp3c8_18050V3.1"/>
    <property type="gene ID" value="Pp3c8_18050"/>
</dbReference>
<keyword evidence="6" id="KW-0812">Transmembrane</keyword>
<evidence type="ECO:0000256" key="2">
    <source>
        <dbReference type="ARBA" id="ARBA00022771"/>
    </source>
</evidence>
<evidence type="ECO:0000313" key="9">
    <source>
        <dbReference type="EnsemblPlants" id="Pp3c8_18050V3.1"/>
    </source>
</evidence>
<dbReference type="OrthoDB" id="3045089at2759"/>
<keyword evidence="6" id="KW-1133">Transmembrane helix</keyword>
<dbReference type="EnsemblPlants" id="Pp3c8_18050V3.2">
    <property type="protein sequence ID" value="Pp3c8_18050V3.2"/>
    <property type="gene ID" value="Pp3c8_18050"/>
</dbReference>
<evidence type="ECO:0000256" key="4">
    <source>
        <dbReference type="PROSITE-ProRule" id="PRU00175"/>
    </source>
</evidence>
<dbReference type="InterPro" id="IPR013083">
    <property type="entry name" value="Znf_RING/FYVE/PHD"/>
</dbReference>
<protein>
    <recommendedName>
        <fullName evidence="7">RING-type domain-containing protein</fullName>
    </recommendedName>
</protein>
<name>A9TE54_PHYPA</name>
<accession>A9TE54</accession>
<dbReference type="Gene3D" id="3.30.40.10">
    <property type="entry name" value="Zinc/RING finger domain, C3HC4 (zinc finger)"/>
    <property type="match status" value="1"/>
</dbReference>
<dbReference type="Pfam" id="PF16041">
    <property type="entry name" value="APD1-4_M"/>
    <property type="match status" value="1"/>
</dbReference>
<dbReference type="GO" id="GO:0006511">
    <property type="term" value="P:ubiquitin-dependent protein catabolic process"/>
    <property type="evidence" value="ECO:0000318"/>
    <property type="project" value="GO_Central"/>
</dbReference>